<dbReference type="AlphaFoldDB" id="A0A398D7J5"/>
<name>A0A398D7J5_9BACT</name>
<feature type="domain" description="GHMP kinase N-terminal" evidence="10">
    <location>
        <begin position="82"/>
        <end position="163"/>
    </location>
</feature>
<dbReference type="RefSeq" id="WP_119119938.1">
    <property type="nucleotide sequence ID" value="NZ_QXIU01000136.1"/>
</dbReference>
<dbReference type="GO" id="GO:0050515">
    <property type="term" value="F:4-(cytidine 5'-diphospho)-2-C-methyl-D-erythritol kinase activity"/>
    <property type="evidence" value="ECO:0007669"/>
    <property type="project" value="UniProtKB-UniRule"/>
</dbReference>
<dbReference type="SUPFAM" id="SSF54211">
    <property type="entry name" value="Ribosomal protein S5 domain 2-like"/>
    <property type="match status" value="1"/>
</dbReference>
<dbReference type="OrthoDB" id="9786712at2"/>
<keyword evidence="5 9" id="KW-0547">Nucleotide-binding</keyword>
<dbReference type="InterPro" id="IPR004424">
    <property type="entry name" value="IspE"/>
</dbReference>
<feature type="active site" evidence="9">
    <location>
        <position position="155"/>
    </location>
</feature>
<dbReference type="UniPathway" id="UPA00056">
    <property type="reaction ID" value="UER00094"/>
</dbReference>
<dbReference type="PANTHER" id="PTHR43527">
    <property type="entry name" value="4-DIPHOSPHOCYTIDYL-2-C-METHYL-D-ERYTHRITOL KINASE, CHLOROPLASTIC"/>
    <property type="match status" value="1"/>
</dbReference>
<dbReference type="PANTHER" id="PTHR43527:SF2">
    <property type="entry name" value="4-DIPHOSPHOCYTIDYL-2-C-METHYL-D-ERYTHRITOL KINASE, CHLOROPLASTIC"/>
    <property type="match status" value="1"/>
</dbReference>
<dbReference type="SUPFAM" id="SSF55060">
    <property type="entry name" value="GHMP Kinase, C-terminal domain"/>
    <property type="match status" value="1"/>
</dbReference>
<evidence type="ECO:0000313" key="12">
    <source>
        <dbReference type="EMBL" id="RIE10623.1"/>
    </source>
</evidence>
<comment type="function">
    <text evidence="9">Catalyzes the phosphorylation of the position 2 hydroxy group of 4-diphosphocytidyl-2C-methyl-D-erythritol.</text>
</comment>
<protein>
    <recommendedName>
        <fullName evidence="3 9">4-diphosphocytidyl-2-C-methyl-D-erythritol kinase</fullName>
        <shortName evidence="9">CMK</shortName>
        <ecNumber evidence="2 9">2.7.1.148</ecNumber>
    </recommendedName>
    <alternativeName>
        <fullName evidence="8 9">4-(cytidine-5'-diphospho)-2-C-methyl-D-erythritol kinase</fullName>
    </alternativeName>
</protein>
<dbReference type="EC" id="2.7.1.148" evidence="2 9"/>
<dbReference type="Gene3D" id="3.30.70.890">
    <property type="entry name" value="GHMP kinase, C-terminal domain"/>
    <property type="match status" value="1"/>
</dbReference>
<evidence type="ECO:0000256" key="6">
    <source>
        <dbReference type="ARBA" id="ARBA00022777"/>
    </source>
</evidence>
<dbReference type="InterPro" id="IPR006204">
    <property type="entry name" value="GHMP_kinase_N_dom"/>
</dbReference>
<dbReference type="InterPro" id="IPR020568">
    <property type="entry name" value="Ribosomal_Su5_D2-typ_SF"/>
</dbReference>
<comment type="caution">
    <text evidence="9">Lacks conserved residue(s) required for the propagation of feature annotation.</text>
</comment>
<feature type="domain" description="GHMP kinase C-terminal" evidence="11">
    <location>
        <begin position="225"/>
        <end position="300"/>
    </location>
</feature>
<dbReference type="GO" id="GO:0005524">
    <property type="term" value="F:ATP binding"/>
    <property type="evidence" value="ECO:0007669"/>
    <property type="project" value="UniProtKB-UniRule"/>
</dbReference>
<evidence type="ECO:0000256" key="3">
    <source>
        <dbReference type="ARBA" id="ARBA00017473"/>
    </source>
</evidence>
<dbReference type="InterPro" id="IPR014721">
    <property type="entry name" value="Ribsml_uS5_D2-typ_fold_subgr"/>
</dbReference>
<comment type="caution">
    <text evidence="12">The sequence shown here is derived from an EMBL/GenBank/DDBJ whole genome shotgun (WGS) entry which is preliminary data.</text>
</comment>
<evidence type="ECO:0000256" key="8">
    <source>
        <dbReference type="ARBA" id="ARBA00032554"/>
    </source>
</evidence>
<feature type="active site" evidence="9">
    <location>
        <position position="23"/>
    </location>
</feature>
<dbReference type="InterPro" id="IPR036554">
    <property type="entry name" value="GHMP_kinase_C_sf"/>
</dbReference>
<accession>A0A398D7J5</accession>
<keyword evidence="7 9" id="KW-0067">ATP-binding</keyword>
<keyword evidence="4 9" id="KW-0808">Transferase</keyword>
<dbReference type="Pfam" id="PF00288">
    <property type="entry name" value="GHMP_kinases_N"/>
    <property type="match status" value="1"/>
</dbReference>
<keyword evidence="9" id="KW-0414">Isoprene biosynthesis</keyword>
<evidence type="ECO:0000256" key="9">
    <source>
        <dbReference type="HAMAP-Rule" id="MF_00061"/>
    </source>
</evidence>
<reference evidence="12 13" key="1">
    <citation type="submission" date="2018-09" db="EMBL/GenBank/DDBJ databases">
        <title>Discovery and Ecogenomic Context for Candidatus Cryosericales, a Global Caldiserica Order Active in Thawing Permafrost.</title>
        <authorList>
            <person name="Martinez M.A."/>
            <person name="Woodcroft B.J."/>
            <person name="Ignacio Espinoza J.C."/>
            <person name="Zayed A."/>
            <person name="Singleton C.M."/>
            <person name="Boyd J."/>
            <person name="Li Y.-F."/>
            <person name="Purvine S."/>
            <person name="Maughan H."/>
            <person name="Hodgkins S.B."/>
            <person name="Anderson D."/>
            <person name="Sederholm M."/>
            <person name="Temperton B."/>
            <person name="Saleska S.R."/>
            <person name="Tyson G.W."/>
            <person name="Rich V.I."/>
        </authorList>
    </citation>
    <scope>NUCLEOTIDE SEQUENCE [LARGE SCALE GENOMIC DNA]</scope>
    <source>
        <strain evidence="12 13">SMC5</strain>
    </source>
</reference>
<evidence type="ECO:0000259" key="11">
    <source>
        <dbReference type="Pfam" id="PF08544"/>
    </source>
</evidence>
<dbReference type="Proteomes" id="UP000266489">
    <property type="component" value="Unassembled WGS sequence"/>
</dbReference>
<evidence type="ECO:0000256" key="2">
    <source>
        <dbReference type="ARBA" id="ARBA00012052"/>
    </source>
</evidence>
<dbReference type="Gene3D" id="3.30.230.10">
    <property type="match status" value="1"/>
</dbReference>
<evidence type="ECO:0000259" key="10">
    <source>
        <dbReference type="Pfam" id="PF00288"/>
    </source>
</evidence>
<comment type="pathway">
    <text evidence="9">Isoprenoid biosynthesis; isopentenyl diphosphate biosynthesis via DXP pathway; isopentenyl diphosphate from 1-deoxy-D-xylulose 5-phosphate: step 3/6.</text>
</comment>
<proteinExistence type="inferred from homology"/>
<dbReference type="PIRSF" id="PIRSF010376">
    <property type="entry name" value="IspE"/>
    <property type="match status" value="1"/>
</dbReference>
<evidence type="ECO:0000256" key="4">
    <source>
        <dbReference type="ARBA" id="ARBA00022679"/>
    </source>
</evidence>
<sequence length="312" mass="33641">MGNRAEQRASDTGQHLDVETTIKVNAWLRVIPRRDDQTLHELESLFLSVATGDRLHFDALPSSSGKFHLTSNRPDLVSQNSVQQAWLAFNNAMEPLHGHRILQISAHLEKRIPEKTGLGGGSGNAGAALLALNQLHEFPFGHDQLVALASSLGSDVPFFVQSGPCIVHGTGQIVDPIPPLPPLWCCIALPIFRIDTRRAYVVLDDIITREGASEIEPTIDLNSVIKALRTRTSLRISNEMRLNSFEATLGENTTSFLNIRSTLLASGAILAGLSGSGSAVFGIYAERAAAEAAALGVQQRVSAARTFVAEIL</sequence>
<comment type="catalytic activity">
    <reaction evidence="9">
        <text>4-CDP-2-C-methyl-D-erythritol + ATP = 4-CDP-2-C-methyl-D-erythritol 2-phosphate + ADP + H(+)</text>
        <dbReference type="Rhea" id="RHEA:18437"/>
        <dbReference type="ChEBI" id="CHEBI:15378"/>
        <dbReference type="ChEBI" id="CHEBI:30616"/>
        <dbReference type="ChEBI" id="CHEBI:57823"/>
        <dbReference type="ChEBI" id="CHEBI:57919"/>
        <dbReference type="ChEBI" id="CHEBI:456216"/>
        <dbReference type="EC" id="2.7.1.148"/>
    </reaction>
</comment>
<evidence type="ECO:0000256" key="7">
    <source>
        <dbReference type="ARBA" id="ARBA00022840"/>
    </source>
</evidence>
<dbReference type="InterPro" id="IPR013750">
    <property type="entry name" value="GHMP_kinase_C_dom"/>
</dbReference>
<keyword evidence="6 9" id="KW-0418">Kinase</keyword>
<evidence type="ECO:0000256" key="5">
    <source>
        <dbReference type="ARBA" id="ARBA00022741"/>
    </source>
</evidence>
<evidence type="ECO:0000256" key="1">
    <source>
        <dbReference type="ARBA" id="ARBA00009684"/>
    </source>
</evidence>
<gene>
    <name evidence="9" type="primary">ispE</name>
    <name evidence="12" type="ORF">SMC5_05655</name>
</gene>
<dbReference type="GO" id="GO:0019288">
    <property type="term" value="P:isopentenyl diphosphate biosynthetic process, methylerythritol 4-phosphate pathway"/>
    <property type="evidence" value="ECO:0007669"/>
    <property type="project" value="UniProtKB-UniRule"/>
</dbReference>
<comment type="similarity">
    <text evidence="1 9">Belongs to the GHMP kinase family. IspE subfamily.</text>
</comment>
<dbReference type="EMBL" id="QXIU01000136">
    <property type="protein sequence ID" value="RIE10623.1"/>
    <property type="molecule type" value="Genomic_DNA"/>
</dbReference>
<organism evidence="12 13">
    <name type="scientific">Candidatus Cryosericum odellii</name>
    <dbReference type="NCBI Taxonomy" id="2290917"/>
    <lineage>
        <taxon>Bacteria</taxon>
        <taxon>Pseudomonadati</taxon>
        <taxon>Caldisericota/Cryosericota group</taxon>
        <taxon>Candidatus Cryosericota</taxon>
        <taxon>Candidatus Cryosericia</taxon>
        <taxon>Candidatus Cryosericales</taxon>
        <taxon>Candidatus Cryosericaceae</taxon>
        <taxon>Candidatus Cryosericum</taxon>
    </lineage>
</organism>
<dbReference type="HAMAP" id="MF_00061">
    <property type="entry name" value="IspE"/>
    <property type="match status" value="1"/>
</dbReference>
<dbReference type="GO" id="GO:0016114">
    <property type="term" value="P:terpenoid biosynthetic process"/>
    <property type="evidence" value="ECO:0007669"/>
    <property type="project" value="InterPro"/>
</dbReference>
<dbReference type="Pfam" id="PF08544">
    <property type="entry name" value="GHMP_kinases_C"/>
    <property type="match status" value="1"/>
</dbReference>
<evidence type="ECO:0000313" key="13">
    <source>
        <dbReference type="Proteomes" id="UP000266489"/>
    </source>
</evidence>